<evidence type="ECO:0000313" key="2">
    <source>
        <dbReference type="Proteomes" id="UP000188268"/>
    </source>
</evidence>
<protein>
    <submittedName>
        <fullName evidence="1">Uncharacterized protein</fullName>
    </submittedName>
</protein>
<evidence type="ECO:0000313" key="1">
    <source>
        <dbReference type="EMBL" id="OMO66089.1"/>
    </source>
</evidence>
<keyword evidence="2" id="KW-1185">Reference proteome</keyword>
<dbReference type="Gramene" id="OMO66089">
    <property type="protein sequence ID" value="OMO66089"/>
    <property type="gene ID" value="CCACVL1_21306"/>
</dbReference>
<reference evidence="1 2" key="1">
    <citation type="submission" date="2013-09" db="EMBL/GenBank/DDBJ databases">
        <title>Corchorus capsularis genome sequencing.</title>
        <authorList>
            <person name="Alam M."/>
            <person name="Haque M.S."/>
            <person name="Islam M.S."/>
            <person name="Emdad E.M."/>
            <person name="Islam M.M."/>
            <person name="Ahmed B."/>
            <person name="Halim A."/>
            <person name="Hossen Q.M.M."/>
            <person name="Hossain M.Z."/>
            <person name="Ahmed R."/>
            <person name="Khan M.M."/>
            <person name="Islam R."/>
            <person name="Rashid M.M."/>
            <person name="Khan S.A."/>
            <person name="Rahman M.S."/>
            <person name="Alam M."/>
        </authorList>
    </citation>
    <scope>NUCLEOTIDE SEQUENCE [LARGE SCALE GENOMIC DNA]</scope>
    <source>
        <strain evidence="2">cv. CVL-1</strain>
        <tissue evidence="1">Whole seedling</tissue>
    </source>
</reference>
<comment type="caution">
    <text evidence="1">The sequence shown here is derived from an EMBL/GenBank/DDBJ whole genome shotgun (WGS) entry which is preliminary data.</text>
</comment>
<organism evidence="1 2">
    <name type="scientific">Corchorus capsularis</name>
    <name type="common">Jute</name>
    <dbReference type="NCBI Taxonomy" id="210143"/>
    <lineage>
        <taxon>Eukaryota</taxon>
        <taxon>Viridiplantae</taxon>
        <taxon>Streptophyta</taxon>
        <taxon>Embryophyta</taxon>
        <taxon>Tracheophyta</taxon>
        <taxon>Spermatophyta</taxon>
        <taxon>Magnoliopsida</taxon>
        <taxon>eudicotyledons</taxon>
        <taxon>Gunneridae</taxon>
        <taxon>Pentapetalae</taxon>
        <taxon>rosids</taxon>
        <taxon>malvids</taxon>
        <taxon>Malvales</taxon>
        <taxon>Malvaceae</taxon>
        <taxon>Grewioideae</taxon>
        <taxon>Apeibeae</taxon>
        <taxon>Corchorus</taxon>
    </lineage>
</organism>
<proteinExistence type="predicted"/>
<dbReference type="Proteomes" id="UP000188268">
    <property type="component" value="Unassembled WGS sequence"/>
</dbReference>
<gene>
    <name evidence="1" type="ORF">CCACVL1_21306</name>
</gene>
<accession>A0A1R3H6X8</accession>
<dbReference type="EMBL" id="AWWV01012569">
    <property type="protein sequence ID" value="OMO66089.1"/>
    <property type="molecule type" value="Genomic_DNA"/>
</dbReference>
<name>A0A1R3H6X8_COCAP</name>
<sequence>MAEWTWELRMVKMRSNRALLLDLNQSMK</sequence>
<dbReference type="AlphaFoldDB" id="A0A1R3H6X8"/>